<name>A0AAV4SX24_9ARAC</name>
<protein>
    <submittedName>
        <fullName evidence="1">Uncharacterized protein</fullName>
    </submittedName>
</protein>
<dbReference type="AlphaFoldDB" id="A0AAV4SX24"/>
<proteinExistence type="predicted"/>
<keyword evidence="2" id="KW-1185">Reference proteome</keyword>
<sequence>MSSSQYCWLGRWSIIHLDQLRGEQAGKPPPRRKKELLDKHTTVAFQLFQQDTFISWYAQTDRRNHWFKIHPHPPFPKVRDIAGIRFGDFPLPPAPFPAGTLGIFVIQIHAFPPKEVYVEDRDRIGDVLGFSH</sequence>
<evidence type="ECO:0000313" key="2">
    <source>
        <dbReference type="Proteomes" id="UP001054837"/>
    </source>
</evidence>
<evidence type="ECO:0000313" key="1">
    <source>
        <dbReference type="EMBL" id="GIY38685.1"/>
    </source>
</evidence>
<accession>A0AAV4SX24</accession>
<organism evidence="1 2">
    <name type="scientific">Caerostris darwini</name>
    <dbReference type="NCBI Taxonomy" id="1538125"/>
    <lineage>
        <taxon>Eukaryota</taxon>
        <taxon>Metazoa</taxon>
        <taxon>Ecdysozoa</taxon>
        <taxon>Arthropoda</taxon>
        <taxon>Chelicerata</taxon>
        <taxon>Arachnida</taxon>
        <taxon>Araneae</taxon>
        <taxon>Araneomorphae</taxon>
        <taxon>Entelegynae</taxon>
        <taxon>Araneoidea</taxon>
        <taxon>Araneidae</taxon>
        <taxon>Caerostris</taxon>
    </lineage>
</organism>
<comment type="caution">
    <text evidence="1">The sequence shown here is derived from an EMBL/GenBank/DDBJ whole genome shotgun (WGS) entry which is preliminary data.</text>
</comment>
<reference evidence="1 2" key="1">
    <citation type="submission" date="2021-06" db="EMBL/GenBank/DDBJ databases">
        <title>Caerostris darwini draft genome.</title>
        <authorList>
            <person name="Kono N."/>
            <person name="Arakawa K."/>
        </authorList>
    </citation>
    <scope>NUCLEOTIDE SEQUENCE [LARGE SCALE GENOMIC DNA]</scope>
</reference>
<gene>
    <name evidence="1" type="ORF">CDAR_574731</name>
</gene>
<dbReference type="Proteomes" id="UP001054837">
    <property type="component" value="Unassembled WGS sequence"/>
</dbReference>
<dbReference type="EMBL" id="BPLQ01008660">
    <property type="protein sequence ID" value="GIY38685.1"/>
    <property type="molecule type" value="Genomic_DNA"/>
</dbReference>